<dbReference type="CDD" id="cd19081">
    <property type="entry name" value="AKR_AKR9C1"/>
    <property type="match status" value="1"/>
</dbReference>
<dbReference type="FunFam" id="3.20.20.100:FF:000004">
    <property type="entry name" value="Oxidoreductase, aldo/keto reductase"/>
    <property type="match status" value="1"/>
</dbReference>
<dbReference type="SUPFAM" id="SSF51430">
    <property type="entry name" value="NAD(P)-linked oxidoreductase"/>
    <property type="match status" value="1"/>
</dbReference>
<sequence>MFEMRTLGASGLTVSPLCFGGNVFGWTADERMSHRLLDAFVDAGFNFVDTADIYSNWVPGNQGGESEVILGKWLKTGPRERIVLATKGGKSMGQGKAGLSARYLREAVDASLLRLQTDYIDLYYTHEDDPAVPLEETLGALQDLVNAGKLRAYGASNYSGSRLLEAGKVAQQMGIPGFTVLQPEYNLYDRQAYETDLAPAVKQLGLAVAPYYALASGFLSGKYRSAADAAKSPRGPAVVERYLNERGRIILEKLDEIADRYVAKPSQVAIAWLLRQPSVASAIVSASTPEQLDELLFAARLKLDPDAVQELSMASAY</sequence>
<dbReference type="Pfam" id="PF00248">
    <property type="entry name" value="Aldo_ket_red"/>
    <property type="match status" value="1"/>
</dbReference>
<organism evidence="3 4">
    <name type="scientific">Lampropedia cohaerens</name>
    <dbReference type="NCBI Taxonomy" id="1610491"/>
    <lineage>
        <taxon>Bacteria</taxon>
        <taxon>Pseudomonadati</taxon>
        <taxon>Pseudomonadota</taxon>
        <taxon>Betaproteobacteria</taxon>
        <taxon>Burkholderiales</taxon>
        <taxon>Comamonadaceae</taxon>
        <taxon>Lampropedia</taxon>
    </lineage>
</organism>
<comment type="caution">
    <text evidence="3">The sequence shown here is derived from an EMBL/GenBank/DDBJ whole genome shotgun (WGS) entry which is preliminary data.</text>
</comment>
<dbReference type="PATRIC" id="fig|1610491.3.peg.1244"/>
<evidence type="ECO:0000313" key="4">
    <source>
        <dbReference type="Proteomes" id="UP000050580"/>
    </source>
</evidence>
<dbReference type="GO" id="GO:0016491">
    <property type="term" value="F:oxidoreductase activity"/>
    <property type="evidence" value="ECO:0007669"/>
    <property type="project" value="UniProtKB-KW"/>
</dbReference>
<proteinExistence type="predicted"/>
<evidence type="ECO:0000313" key="3">
    <source>
        <dbReference type="EMBL" id="KKW68327.1"/>
    </source>
</evidence>
<evidence type="ECO:0000256" key="1">
    <source>
        <dbReference type="ARBA" id="ARBA00023002"/>
    </source>
</evidence>
<dbReference type="PANTHER" id="PTHR43364">
    <property type="entry name" value="NADH-SPECIFIC METHYLGLYOXAL REDUCTASE-RELATED"/>
    <property type="match status" value="1"/>
</dbReference>
<reference evidence="3 4" key="1">
    <citation type="submission" date="2015-05" db="EMBL/GenBank/DDBJ databases">
        <title>Draft genome sequence of Lampropedia sp. CT6, isolated from the microbial mat of a hot water spring, located at Manikaran, India.</title>
        <authorList>
            <person name="Tripathi C."/>
            <person name="Rani P."/>
            <person name="Mahato N.K."/>
            <person name="Lal R."/>
        </authorList>
    </citation>
    <scope>NUCLEOTIDE SEQUENCE [LARGE SCALE GENOMIC DNA]</scope>
    <source>
        <strain evidence="3 4">CT6</strain>
    </source>
</reference>
<name>A0A0U1Q0P7_9BURK</name>
<dbReference type="Gene3D" id="3.20.20.100">
    <property type="entry name" value="NADP-dependent oxidoreductase domain"/>
    <property type="match status" value="1"/>
</dbReference>
<dbReference type="InterPro" id="IPR023210">
    <property type="entry name" value="NADP_OxRdtase_dom"/>
</dbReference>
<dbReference type="InterPro" id="IPR036812">
    <property type="entry name" value="NAD(P)_OxRdtase_dom_sf"/>
</dbReference>
<dbReference type="GO" id="GO:0005829">
    <property type="term" value="C:cytosol"/>
    <property type="evidence" value="ECO:0007669"/>
    <property type="project" value="UniProtKB-ARBA"/>
</dbReference>
<keyword evidence="4" id="KW-1185">Reference proteome</keyword>
<dbReference type="PANTHER" id="PTHR43364:SF6">
    <property type="entry name" value="OXIDOREDUCTASE-RELATED"/>
    <property type="match status" value="1"/>
</dbReference>
<evidence type="ECO:0000259" key="2">
    <source>
        <dbReference type="Pfam" id="PF00248"/>
    </source>
</evidence>
<gene>
    <name evidence="3" type="ORF">AAV94_05855</name>
</gene>
<feature type="domain" description="NADP-dependent oxidoreductase" evidence="2">
    <location>
        <begin position="16"/>
        <end position="312"/>
    </location>
</feature>
<accession>A0A0U1Q0P7</accession>
<keyword evidence="1" id="KW-0560">Oxidoreductase</keyword>
<dbReference type="Proteomes" id="UP000050580">
    <property type="component" value="Unassembled WGS sequence"/>
</dbReference>
<dbReference type="AlphaFoldDB" id="A0A0U1Q0P7"/>
<dbReference type="InterPro" id="IPR050523">
    <property type="entry name" value="AKR_Detox_Biosynth"/>
</dbReference>
<protein>
    <submittedName>
        <fullName evidence="3">Alcohol dehydrogenase</fullName>
    </submittedName>
</protein>
<dbReference type="STRING" id="1610491.AAV94_05855"/>
<dbReference type="OrthoDB" id="5488419at2"/>
<dbReference type="RefSeq" id="WP_046741386.1">
    <property type="nucleotide sequence ID" value="NZ_LBNQ01000020.1"/>
</dbReference>
<dbReference type="EMBL" id="LBNQ01000020">
    <property type="protein sequence ID" value="KKW68327.1"/>
    <property type="molecule type" value="Genomic_DNA"/>
</dbReference>